<dbReference type="AlphaFoldDB" id="A0A8J2JRU5"/>
<feature type="chain" id="PRO_5035273964" description="Defensin" evidence="1">
    <location>
        <begin position="26"/>
        <end position="69"/>
    </location>
</feature>
<keyword evidence="3" id="KW-1185">Reference proteome</keyword>
<reference evidence="2" key="1">
    <citation type="submission" date="2021-06" db="EMBL/GenBank/DDBJ databases">
        <authorList>
            <person name="Hodson N. C."/>
            <person name="Mongue J. A."/>
            <person name="Jaron S. K."/>
        </authorList>
    </citation>
    <scope>NUCLEOTIDE SEQUENCE</scope>
</reference>
<evidence type="ECO:0000256" key="1">
    <source>
        <dbReference type="SAM" id="SignalP"/>
    </source>
</evidence>
<accession>A0A8J2JRU5</accession>
<dbReference type="OrthoDB" id="8261355at2759"/>
<keyword evidence="1" id="KW-0732">Signal</keyword>
<protein>
    <recommendedName>
        <fullName evidence="4">Defensin</fullName>
    </recommendedName>
</protein>
<feature type="signal peptide" evidence="1">
    <location>
        <begin position="1"/>
        <end position="25"/>
    </location>
</feature>
<gene>
    <name evidence="2" type="ORF">AFUS01_LOCUS15055</name>
</gene>
<evidence type="ECO:0000313" key="2">
    <source>
        <dbReference type="EMBL" id="CAG7726128.1"/>
    </source>
</evidence>
<evidence type="ECO:0000313" key="3">
    <source>
        <dbReference type="Proteomes" id="UP000708208"/>
    </source>
</evidence>
<dbReference type="Proteomes" id="UP000708208">
    <property type="component" value="Unassembled WGS sequence"/>
</dbReference>
<proteinExistence type="predicted"/>
<organism evidence="2 3">
    <name type="scientific">Allacma fusca</name>
    <dbReference type="NCBI Taxonomy" id="39272"/>
    <lineage>
        <taxon>Eukaryota</taxon>
        <taxon>Metazoa</taxon>
        <taxon>Ecdysozoa</taxon>
        <taxon>Arthropoda</taxon>
        <taxon>Hexapoda</taxon>
        <taxon>Collembola</taxon>
        <taxon>Symphypleona</taxon>
        <taxon>Sminthuridae</taxon>
        <taxon>Allacma</taxon>
    </lineage>
</organism>
<name>A0A8J2JRU5_9HEXA</name>
<comment type="caution">
    <text evidence="2">The sequence shown here is derived from an EMBL/GenBank/DDBJ whole genome shotgun (WGS) entry which is preliminary data.</text>
</comment>
<dbReference type="EMBL" id="CAJVCH010131127">
    <property type="protein sequence ID" value="CAG7726128.1"/>
    <property type="molecule type" value="Genomic_DNA"/>
</dbReference>
<evidence type="ECO:0008006" key="4">
    <source>
        <dbReference type="Google" id="ProtNLM"/>
    </source>
</evidence>
<sequence>MHRKITFVLLLVACVALMAVEETSAADSWVSPCDNHCPNSPYYCLVCCQAHHYKGGAAACHGTRCMCRI</sequence>